<keyword evidence="3" id="KW-1185">Reference proteome</keyword>
<dbReference type="InterPro" id="IPR007138">
    <property type="entry name" value="ABM_dom"/>
</dbReference>
<dbReference type="EMBL" id="PNYB01000017">
    <property type="protein sequence ID" value="PMS21011.1"/>
    <property type="molecule type" value="Genomic_DNA"/>
</dbReference>
<feature type="domain" description="ABM" evidence="1">
    <location>
        <begin position="1"/>
        <end position="76"/>
    </location>
</feature>
<gene>
    <name evidence="2" type="ORF">C0Z19_19165</name>
</gene>
<dbReference type="AlphaFoldDB" id="A0A2N7VV36"/>
<evidence type="ECO:0000313" key="3">
    <source>
        <dbReference type="Proteomes" id="UP000235347"/>
    </source>
</evidence>
<accession>A0A2N7VV36</accession>
<reference evidence="2 3" key="1">
    <citation type="submission" date="2018-01" db="EMBL/GenBank/DDBJ databases">
        <title>Whole genome analyses suggest that Burkholderia sensu lato contains two further novel genera in the rhizoxinica-symbiotica group Mycetohabitans gen. nov., and Trinickia gen. nov.: implications for the evolution of diazotrophy and nodulation in the Burkholderiaceae.</title>
        <authorList>
            <person name="Estrada-de los Santos P."/>
            <person name="Palmer M."/>
            <person name="Chavez-Ramirez B."/>
            <person name="Beukes C."/>
            <person name="Steenkamp E.T."/>
            <person name="Hirsch A.M."/>
            <person name="Manyaka P."/>
            <person name="Maluk M."/>
            <person name="Lafos M."/>
            <person name="Crook M."/>
            <person name="Gross E."/>
            <person name="Simon M.F."/>
            <person name="Bueno dos Reis Junior F."/>
            <person name="Poole P.S."/>
            <person name="Venter S.N."/>
            <person name="James E.K."/>
        </authorList>
    </citation>
    <scope>NUCLEOTIDE SEQUENCE [LARGE SCALE GENOMIC DNA]</scope>
    <source>
        <strain evidence="2 3">GP25-8</strain>
    </source>
</reference>
<dbReference type="GO" id="GO:0004497">
    <property type="term" value="F:monooxygenase activity"/>
    <property type="evidence" value="ECO:0007669"/>
    <property type="project" value="UniProtKB-KW"/>
</dbReference>
<proteinExistence type="predicted"/>
<dbReference type="Pfam" id="PF03992">
    <property type="entry name" value="ABM"/>
    <property type="match status" value="1"/>
</dbReference>
<dbReference type="RefSeq" id="WP_102611408.1">
    <property type="nucleotide sequence ID" value="NZ_CADIKD010000005.1"/>
</dbReference>
<comment type="caution">
    <text evidence="2">The sequence shown here is derived from an EMBL/GenBank/DDBJ whole genome shotgun (WGS) entry which is preliminary data.</text>
</comment>
<sequence length="227" mass="25654">MFSAMLEVKPVPEQFDAYLGMAKMLRPELEQIDGFVDNTRYASLTRDGWLLSLSSWRDEKSLVRWRTTTKHHKVQQAARDRVFEDYHLRIGQLIADTQTPPGQVLQEQRLDVTEVGAGKAVMLLDAKRAPEWPKQVGAQAVAASFGLVADAPGLVAWDAFDALMAPGEAIVVATWIDQSAAEAFERAAQLPHDVRLRHIRVIREYGMFDRREAPQYFEDVRPAAQPR</sequence>
<evidence type="ECO:0000313" key="2">
    <source>
        <dbReference type="EMBL" id="PMS21011.1"/>
    </source>
</evidence>
<dbReference type="InterPro" id="IPR052936">
    <property type="entry name" value="Jasmonate_Hydroxylase-like"/>
</dbReference>
<protein>
    <submittedName>
        <fullName evidence="2">Antibiotic biosynthesis monooxygenase</fullName>
    </submittedName>
</protein>
<dbReference type="SUPFAM" id="SSF54909">
    <property type="entry name" value="Dimeric alpha+beta barrel"/>
    <property type="match status" value="1"/>
</dbReference>
<dbReference type="PANTHER" id="PTHR37811">
    <property type="entry name" value="BLL5343 PROTEIN"/>
    <property type="match status" value="1"/>
</dbReference>
<dbReference type="PANTHER" id="PTHR37811:SF2">
    <property type="entry name" value="ABM DOMAIN-CONTAINING PROTEIN"/>
    <property type="match status" value="1"/>
</dbReference>
<dbReference type="Gene3D" id="3.30.70.100">
    <property type="match status" value="1"/>
</dbReference>
<name>A0A2N7VV36_9BURK</name>
<evidence type="ECO:0000259" key="1">
    <source>
        <dbReference type="Pfam" id="PF03992"/>
    </source>
</evidence>
<keyword evidence="2" id="KW-0560">Oxidoreductase</keyword>
<dbReference type="InterPro" id="IPR011008">
    <property type="entry name" value="Dimeric_a/b-barrel"/>
</dbReference>
<organism evidence="2 3">
    <name type="scientific">Trinickia soli</name>
    <dbReference type="NCBI Taxonomy" id="380675"/>
    <lineage>
        <taxon>Bacteria</taxon>
        <taxon>Pseudomonadati</taxon>
        <taxon>Pseudomonadota</taxon>
        <taxon>Betaproteobacteria</taxon>
        <taxon>Burkholderiales</taxon>
        <taxon>Burkholderiaceae</taxon>
        <taxon>Trinickia</taxon>
    </lineage>
</organism>
<dbReference type="Proteomes" id="UP000235347">
    <property type="component" value="Unassembled WGS sequence"/>
</dbReference>
<keyword evidence="2" id="KW-0503">Monooxygenase</keyword>